<protein>
    <submittedName>
        <fullName evidence="1">Uncharacterized protein</fullName>
    </submittedName>
</protein>
<evidence type="ECO:0000313" key="2">
    <source>
        <dbReference type="Proteomes" id="UP001420932"/>
    </source>
</evidence>
<name>A0AAP0HUI1_9MAGN</name>
<reference evidence="1 2" key="1">
    <citation type="submission" date="2024-01" db="EMBL/GenBank/DDBJ databases">
        <title>Genome assemblies of Stephania.</title>
        <authorList>
            <person name="Yang L."/>
        </authorList>
    </citation>
    <scope>NUCLEOTIDE SEQUENCE [LARGE SCALE GENOMIC DNA]</scope>
    <source>
        <strain evidence="1">YNDBR</strain>
        <tissue evidence="1">Leaf</tissue>
    </source>
</reference>
<dbReference type="EMBL" id="JBBNAF010000011">
    <property type="protein sequence ID" value="KAK9097977.1"/>
    <property type="molecule type" value="Genomic_DNA"/>
</dbReference>
<gene>
    <name evidence="1" type="ORF">Syun_025022</name>
</gene>
<keyword evidence="2" id="KW-1185">Reference proteome</keyword>
<sequence length="59" mass="6599">MVHSCVFTSALALRFKTLWSFSNPRYSSRSIKDSTTSVVSVIHNAKLISISQSLLQIQI</sequence>
<evidence type="ECO:0000313" key="1">
    <source>
        <dbReference type="EMBL" id="KAK9097977.1"/>
    </source>
</evidence>
<dbReference type="Proteomes" id="UP001420932">
    <property type="component" value="Unassembled WGS sequence"/>
</dbReference>
<accession>A0AAP0HUI1</accession>
<organism evidence="1 2">
    <name type="scientific">Stephania yunnanensis</name>
    <dbReference type="NCBI Taxonomy" id="152371"/>
    <lineage>
        <taxon>Eukaryota</taxon>
        <taxon>Viridiplantae</taxon>
        <taxon>Streptophyta</taxon>
        <taxon>Embryophyta</taxon>
        <taxon>Tracheophyta</taxon>
        <taxon>Spermatophyta</taxon>
        <taxon>Magnoliopsida</taxon>
        <taxon>Ranunculales</taxon>
        <taxon>Menispermaceae</taxon>
        <taxon>Menispermoideae</taxon>
        <taxon>Cissampelideae</taxon>
        <taxon>Stephania</taxon>
    </lineage>
</organism>
<proteinExistence type="predicted"/>
<comment type="caution">
    <text evidence="1">The sequence shown here is derived from an EMBL/GenBank/DDBJ whole genome shotgun (WGS) entry which is preliminary data.</text>
</comment>
<dbReference type="AlphaFoldDB" id="A0AAP0HUI1"/>